<dbReference type="Proteomes" id="UP001057481">
    <property type="component" value="Unassembled WGS sequence"/>
</dbReference>
<evidence type="ECO:0000256" key="5">
    <source>
        <dbReference type="ARBA" id="ARBA00022801"/>
    </source>
</evidence>
<evidence type="ECO:0000256" key="2">
    <source>
        <dbReference type="ARBA" id="ARBA00006247"/>
    </source>
</evidence>
<evidence type="ECO:0000256" key="6">
    <source>
        <dbReference type="ARBA" id="ARBA00022833"/>
    </source>
</evidence>
<dbReference type="NCBIfam" id="NF005591">
    <property type="entry name" value="PRK07318.1"/>
    <property type="match status" value="1"/>
</dbReference>
<comment type="caution">
    <text evidence="9">The sequence shown here is derived from an EMBL/GenBank/DDBJ whole genome shotgun (WGS) entry which is preliminary data.</text>
</comment>
<keyword evidence="6" id="KW-0862">Zinc</keyword>
<dbReference type="EC" id="3.4.13.-" evidence="9"/>
<dbReference type="Gene3D" id="3.40.630.10">
    <property type="entry name" value="Zn peptidases"/>
    <property type="match status" value="1"/>
</dbReference>
<dbReference type="GO" id="GO:0016805">
    <property type="term" value="F:dipeptidase activity"/>
    <property type="evidence" value="ECO:0007669"/>
    <property type="project" value="UniProtKB-KW"/>
</dbReference>
<dbReference type="InterPro" id="IPR010964">
    <property type="entry name" value="M20A_pepV-rel"/>
</dbReference>
<evidence type="ECO:0000313" key="10">
    <source>
        <dbReference type="Proteomes" id="UP001057481"/>
    </source>
</evidence>
<gene>
    <name evidence="9" type="primary">pepV</name>
    <name evidence="9" type="ORF">KAK10_01560</name>
</gene>
<evidence type="ECO:0000256" key="4">
    <source>
        <dbReference type="ARBA" id="ARBA00022723"/>
    </source>
</evidence>
<reference evidence="9" key="1">
    <citation type="submission" date="2021-04" db="EMBL/GenBank/DDBJ databases">
        <title>Taxonomic assessment of Weissella genus.</title>
        <authorList>
            <person name="Fanelli F."/>
            <person name="Chieffi D."/>
            <person name="Dell'Aquila A."/>
            <person name="Gyu-Sung C."/>
            <person name="Franz C.M.A.P."/>
            <person name="Fusco V."/>
        </authorList>
    </citation>
    <scope>NUCLEOTIDE SEQUENCE</scope>
    <source>
        <strain evidence="9">LMG 25373</strain>
    </source>
</reference>
<dbReference type="EMBL" id="JAGMVS010000038">
    <property type="protein sequence ID" value="MCM2436621.1"/>
    <property type="molecule type" value="Genomic_DNA"/>
</dbReference>
<dbReference type="Pfam" id="PF01546">
    <property type="entry name" value="Peptidase_M20"/>
    <property type="match status" value="1"/>
</dbReference>
<keyword evidence="5 9" id="KW-0378">Hydrolase</keyword>
<keyword evidence="3" id="KW-0645">Protease</keyword>
<keyword evidence="10" id="KW-1185">Reference proteome</keyword>
<keyword evidence="4" id="KW-0479">Metal-binding</keyword>
<dbReference type="InterPro" id="IPR002933">
    <property type="entry name" value="Peptidase_M20"/>
</dbReference>
<dbReference type="NCBIfam" id="TIGR01887">
    <property type="entry name" value="dipeptidaselike"/>
    <property type="match status" value="1"/>
</dbReference>
<keyword evidence="7 9" id="KW-0224">Dipeptidase</keyword>
<dbReference type="SUPFAM" id="SSF55031">
    <property type="entry name" value="Bacterial exopeptidase dimerisation domain"/>
    <property type="match status" value="1"/>
</dbReference>
<comment type="cofactor">
    <cofactor evidence="1">
        <name>Zn(2+)</name>
        <dbReference type="ChEBI" id="CHEBI:29105"/>
    </cofactor>
</comment>
<dbReference type="InterPro" id="IPR050072">
    <property type="entry name" value="Peptidase_M20A"/>
</dbReference>
<organism evidence="9 10">
    <name type="scientific">Periweissella beninensis</name>
    <dbReference type="NCBI Taxonomy" id="504936"/>
    <lineage>
        <taxon>Bacteria</taxon>
        <taxon>Bacillati</taxon>
        <taxon>Bacillota</taxon>
        <taxon>Bacilli</taxon>
        <taxon>Lactobacillales</taxon>
        <taxon>Lactobacillaceae</taxon>
        <taxon>Periweissella</taxon>
    </lineage>
</organism>
<dbReference type="PANTHER" id="PTHR43808:SF31">
    <property type="entry name" value="N-ACETYL-L-CITRULLINE DEACETYLASE"/>
    <property type="match status" value="1"/>
</dbReference>
<evidence type="ECO:0000256" key="3">
    <source>
        <dbReference type="ARBA" id="ARBA00022670"/>
    </source>
</evidence>
<accession>A0ABT0VG08</accession>
<dbReference type="SUPFAM" id="SSF53187">
    <property type="entry name" value="Zn-dependent exopeptidases"/>
    <property type="match status" value="1"/>
</dbReference>
<dbReference type="Gene3D" id="3.30.70.360">
    <property type="match status" value="2"/>
</dbReference>
<dbReference type="PANTHER" id="PTHR43808">
    <property type="entry name" value="ACETYLORNITHINE DEACETYLASE"/>
    <property type="match status" value="1"/>
</dbReference>
<evidence type="ECO:0000256" key="8">
    <source>
        <dbReference type="ARBA" id="ARBA00023049"/>
    </source>
</evidence>
<sequence>MIEWRAEIEKRQEAFLEDLKTMLRVESVRDDSQASAAAPFGPGPKEALETFLLIAKEAGFRTKNIDNVVGYAEIGPIDAPESVAVLAHVDVMPAGEGWESNPFEPIVKDGKVIARGASDDKGPGMAAFYGMKILNELNVPLKRRVRFIVGTDEENDWGDMDKYFSVEPQPTMGFSPDAEFPVINGEKGNVTYEVKFNGTNNGDFKLLSFTSGLRPNMVPGKAVALVQAPDASVMIEQFNEFLENQPQISGYFEPLPEGIQFVINGKQVHGASPEIGENAGTYLAKFLKEFAFDGQAKGYLDLLGGVLHDDALGQKLGVAHVDDVMGPLTMNIGIQKFEIDKPGFINLNFRYPKGVDYRVIGEMLHKQLTTLSAEVVLGGHHMAPHYVPSDDEIVKTLIDVYNRQTGLNGVAEVVGGGTYGRLMERGVAFGALFPGDEDTMHQANEFMTIDSLIKAAAIYGEAIERLATQG</sequence>
<evidence type="ECO:0000256" key="1">
    <source>
        <dbReference type="ARBA" id="ARBA00001947"/>
    </source>
</evidence>
<dbReference type="RefSeq" id="WP_205143071.1">
    <property type="nucleotide sequence ID" value="NZ_JAFBDN010000003.1"/>
</dbReference>
<keyword evidence="8" id="KW-0482">Metalloprotease</keyword>
<evidence type="ECO:0000256" key="7">
    <source>
        <dbReference type="ARBA" id="ARBA00022997"/>
    </source>
</evidence>
<proteinExistence type="inferred from homology"/>
<name>A0ABT0VG08_9LACO</name>
<dbReference type="CDD" id="cd03888">
    <property type="entry name" value="M20_PepV"/>
    <property type="match status" value="1"/>
</dbReference>
<comment type="similarity">
    <text evidence="2">Belongs to the peptidase M20A family.</text>
</comment>
<protein>
    <submittedName>
        <fullName evidence="9">Dipeptidase PepV</fullName>
        <ecNumber evidence="9">3.4.13.-</ecNumber>
    </submittedName>
</protein>
<evidence type="ECO:0000313" key="9">
    <source>
        <dbReference type="EMBL" id="MCM2436621.1"/>
    </source>
</evidence>
<dbReference type="InterPro" id="IPR036264">
    <property type="entry name" value="Bact_exopeptidase_dim_dom"/>
</dbReference>